<dbReference type="EMBL" id="CP154792">
    <property type="protein sequence ID" value="XAN14345.1"/>
    <property type="molecule type" value="Genomic_DNA"/>
</dbReference>
<name>A0A6J5I310_ACHDE</name>
<dbReference type="Proteomes" id="UP001446337">
    <property type="component" value="Chromosome"/>
</dbReference>
<gene>
    <name evidence="3" type="ORF">AAIK43_15620</name>
    <name evidence="2" type="ORF">AAIK43_23550</name>
    <name evidence="1" type="ORF">FOC81_02785</name>
</gene>
<keyword evidence="5" id="KW-1185">Reference proteome</keyword>
<evidence type="ECO:0000313" key="3">
    <source>
        <dbReference type="EMBL" id="XAN19426.1"/>
    </source>
</evidence>
<evidence type="ECO:0000313" key="1">
    <source>
        <dbReference type="EMBL" id="QKQ45686.1"/>
    </source>
</evidence>
<dbReference type="EMBL" id="CP154792">
    <property type="protein sequence ID" value="XAN19426.1"/>
    <property type="molecule type" value="Genomic_DNA"/>
</dbReference>
<sequence length="93" mass="10421">MTVEIKAGPTLANPNAFGSVDELRKQLFIANKNLMDLFFEHCKLDAAYSEMGRILSEIMHAQLRGDQETVERVIAATIERTKASFLPDGAMRH</sequence>
<dbReference type="Proteomes" id="UP000509782">
    <property type="component" value="Chromosome"/>
</dbReference>
<reference evidence="1 4" key="1">
    <citation type="submission" date="2020-05" db="EMBL/GenBank/DDBJ databases">
        <title>FDA dAtabase for Regulatory Grade micrObial Sequences (FDA-ARGOS): Supporting development and validation of Infectious Disease Dx tests.</title>
        <authorList>
            <person name="Sproer C."/>
            <person name="Gronow S."/>
            <person name="Severitt S."/>
            <person name="Schroder I."/>
            <person name="Tallon L."/>
            <person name="Sadzewicz L."/>
            <person name="Zhao X."/>
            <person name="Vavikolanu K."/>
            <person name="Mehta A."/>
            <person name="Aluvathingal J."/>
            <person name="Nadendla S."/>
            <person name="Myers T."/>
            <person name="Yan Y."/>
            <person name="Sichtig H."/>
        </authorList>
    </citation>
    <scope>NUCLEOTIDE SEQUENCE [LARGE SCALE GENOMIC DNA]</scope>
    <source>
        <strain evidence="1 4">FDAARGOS_787</strain>
    </source>
</reference>
<dbReference type="AlphaFoldDB" id="A0A6J5I310"/>
<evidence type="ECO:0000313" key="5">
    <source>
        <dbReference type="Proteomes" id="UP001446337"/>
    </source>
</evidence>
<accession>A0A6J5I310</accession>
<protein>
    <submittedName>
        <fullName evidence="1">Uncharacterized protein</fullName>
    </submittedName>
</protein>
<reference evidence="2 5" key="2">
    <citation type="submission" date="2024-05" db="EMBL/GenBank/DDBJ databases">
        <title>Achromobacter denitrificans. BP1, complete genome.</title>
        <authorList>
            <person name="Zhang B."/>
        </authorList>
    </citation>
    <scope>NUCLEOTIDE SEQUENCE [LARGE SCALE GENOMIC DNA]</scope>
    <source>
        <strain evidence="2 5">BP1</strain>
    </source>
</reference>
<evidence type="ECO:0000313" key="4">
    <source>
        <dbReference type="Proteomes" id="UP000509782"/>
    </source>
</evidence>
<dbReference type="RefSeq" id="WP_174715681.1">
    <property type="nucleotide sequence ID" value="NZ_CADIKP010000028.1"/>
</dbReference>
<organism evidence="1 4">
    <name type="scientific">Achromobacter denitrificans</name>
    <name type="common">Alcaligenes denitrificans</name>
    <dbReference type="NCBI Taxonomy" id="32002"/>
    <lineage>
        <taxon>Bacteria</taxon>
        <taxon>Pseudomonadati</taxon>
        <taxon>Pseudomonadota</taxon>
        <taxon>Betaproteobacteria</taxon>
        <taxon>Burkholderiales</taxon>
        <taxon>Alcaligenaceae</taxon>
        <taxon>Achromobacter</taxon>
    </lineage>
</organism>
<evidence type="ECO:0000313" key="2">
    <source>
        <dbReference type="EMBL" id="XAN14345.1"/>
    </source>
</evidence>
<dbReference type="EMBL" id="CP054569">
    <property type="protein sequence ID" value="QKQ45686.1"/>
    <property type="molecule type" value="Genomic_DNA"/>
</dbReference>
<proteinExistence type="predicted"/>